<dbReference type="Proteomes" id="UP000045782">
    <property type="component" value="Unassembled WGS sequence"/>
</dbReference>
<feature type="transmembrane region" description="Helical" evidence="1">
    <location>
        <begin position="52"/>
        <end position="69"/>
    </location>
</feature>
<keyword evidence="1" id="KW-0472">Membrane</keyword>
<keyword evidence="1" id="KW-1133">Transmembrane helix</keyword>
<name>A0A0U0YWM5_9MYCO</name>
<reference evidence="2 3" key="1">
    <citation type="submission" date="2015-03" db="EMBL/GenBank/DDBJ databases">
        <authorList>
            <person name="Murphy D."/>
        </authorList>
    </citation>
    <scope>NUCLEOTIDE SEQUENCE [LARGE SCALE GENOMIC DNA]</scope>
    <source>
        <strain evidence="2 3">PAP088</strain>
    </source>
</reference>
<dbReference type="InterPro" id="IPR021385">
    <property type="entry name" value="DUF3017"/>
</dbReference>
<feature type="transmembrane region" description="Helical" evidence="1">
    <location>
        <begin position="27"/>
        <end position="45"/>
    </location>
</feature>
<dbReference type="RefSeq" id="WP_005056108.1">
    <property type="nucleotide sequence ID" value="NZ_AP022621.1"/>
</dbReference>
<evidence type="ECO:0000256" key="1">
    <source>
        <dbReference type="SAM" id="Phobius"/>
    </source>
</evidence>
<gene>
    <name evidence="2" type="ORF">ERS075579_01506</name>
</gene>
<protein>
    <submittedName>
        <fullName evidence="2">Protein of uncharacterized function (DUF3017)</fullName>
    </submittedName>
</protein>
<dbReference type="EMBL" id="CSWP01000002">
    <property type="protein sequence ID" value="CPV43554.1"/>
    <property type="molecule type" value="Genomic_DNA"/>
</dbReference>
<organism evidence="2 3">
    <name type="scientific">Mycobacteroides abscessus</name>
    <dbReference type="NCBI Taxonomy" id="36809"/>
    <lineage>
        <taxon>Bacteria</taxon>
        <taxon>Bacillati</taxon>
        <taxon>Actinomycetota</taxon>
        <taxon>Actinomycetes</taxon>
        <taxon>Mycobacteriales</taxon>
        <taxon>Mycobacteriaceae</taxon>
        <taxon>Mycobacteroides</taxon>
    </lineage>
</organism>
<keyword evidence="1" id="KW-0812">Transmembrane</keyword>
<evidence type="ECO:0000313" key="3">
    <source>
        <dbReference type="Proteomes" id="UP000045782"/>
    </source>
</evidence>
<proteinExistence type="predicted"/>
<dbReference type="AlphaFoldDB" id="A0A0U0YWM5"/>
<evidence type="ECO:0000313" key="2">
    <source>
        <dbReference type="EMBL" id="CPV43554.1"/>
    </source>
</evidence>
<accession>A0A0U0YWM5</accession>
<dbReference type="Pfam" id="PF11222">
    <property type="entry name" value="DUF3017"/>
    <property type="match status" value="1"/>
</dbReference>
<feature type="transmembrane region" description="Helical" evidence="1">
    <location>
        <begin position="89"/>
        <end position="107"/>
    </location>
</feature>
<sequence length="109" mass="11321">MTALQPGPRRLLSTALDAIQRFAREQWPILVVSAVFLAALGLVIADRWRRGALVVGIAVGIAAALRLVLTDDTAGLLAVRSKTFDVGALGAVAAAMVYLALTIDPLGTG</sequence>